<dbReference type="AlphaFoldDB" id="A0A060XXR2"/>
<keyword evidence="1" id="KW-0391">Immunity</keyword>
<dbReference type="PaxDb" id="8022-A0A060XXR2"/>
<dbReference type="Gene3D" id="2.60.40.10">
    <property type="entry name" value="Immunoglobulins"/>
    <property type="match status" value="1"/>
</dbReference>
<evidence type="ECO:0000313" key="6">
    <source>
        <dbReference type="Proteomes" id="UP000193380"/>
    </source>
</evidence>
<dbReference type="InterPro" id="IPR013783">
    <property type="entry name" value="Ig-like_fold"/>
</dbReference>
<dbReference type="GO" id="GO:0002250">
    <property type="term" value="P:adaptive immune response"/>
    <property type="evidence" value="ECO:0007669"/>
    <property type="project" value="UniProtKB-KW"/>
</dbReference>
<dbReference type="GO" id="GO:0005576">
    <property type="term" value="C:extracellular region"/>
    <property type="evidence" value="ECO:0007669"/>
    <property type="project" value="UniProtKB-ARBA"/>
</dbReference>
<reference evidence="5" key="1">
    <citation type="journal article" date="2014" name="Nat. Commun.">
        <title>The rainbow trout genome provides novel insights into evolution after whole-genome duplication in vertebrates.</title>
        <authorList>
            <person name="Berthelot C."/>
            <person name="Brunet F."/>
            <person name="Chalopin D."/>
            <person name="Juanchich A."/>
            <person name="Bernard M."/>
            <person name="Noel B."/>
            <person name="Bento P."/>
            <person name="Da Silva C."/>
            <person name="Labadie K."/>
            <person name="Alberti A."/>
            <person name="Aury J.M."/>
            <person name="Louis A."/>
            <person name="Dehais P."/>
            <person name="Bardou P."/>
            <person name="Montfort J."/>
            <person name="Klopp C."/>
            <person name="Cabau C."/>
            <person name="Gaspin C."/>
            <person name="Thorgaard G.H."/>
            <person name="Boussaha M."/>
            <person name="Quillet E."/>
            <person name="Guyomard R."/>
            <person name="Galiana D."/>
            <person name="Bobe J."/>
            <person name="Volff J.N."/>
            <person name="Genet C."/>
            <person name="Wincker P."/>
            <person name="Jaillon O."/>
            <person name="Roest Crollius H."/>
            <person name="Guiguen Y."/>
        </authorList>
    </citation>
    <scope>NUCLEOTIDE SEQUENCE [LARGE SCALE GENOMIC DNA]</scope>
</reference>
<dbReference type="InterPro" id="IPR003599">
    <property type="entry name" value="Ig_sub"/>
</dbReference>
<dbReference type="PROSITE" id="PS50835">
    <property type="entry name" value="IG_LIKE"/>
    <property type="match status" value="1"/>
</dbReference>
<reference evidence="5" key="2">
    <citation type="submission" date="2014-03" db="EMBL/GenBank/DDBJ databases">
        <authorList>
            <person name="Genoscope - CEA"/>
        </authorList>
    </citation>
    <scope>NUCLEOTIDE SEQUENCE</scope>
</reference>
<gene>
    <name evidence="5" type="ORF">GSONMT00031828001</name>
</gene>
<dbReference type="EMBL" id="FR906456">
    <property type="protein sequence ID" value="CDQ84478.1"/>
    <property type="molecule type" value="Genomic_DNA"/>
</dbReference>
<dbReference type="InterPro" id="IPR007110">
    <property type="entry name" value="Ig-like_dom"/>
</dbReference>
<dbReference type="Proteomes" id="UP000193380">
    <property type="component" value="Unassembled WGS sequence"/>
</dbReference>
<name>A0A060XXR2_ONCMY</name>
<evidence type="ECO:0000259" key="4">
    <source>
        <dbReference type="PROSITE" id="PS50835"/>
    </source>
</evidence>
<protein>
    <recommendedName>
        <fullName evidence="4">Ig-like domain-containing protein</fullName>
    </recommendedName>
</protein>
<dbReference type="SUPFAM" id="SSF48726">
    <property type="entry name" value="Immunoglobulin"/>
    <property type="match status" value="1"/>
</dbReference>
<dbReference type="SMART" id="SM00406">
    <property type="entry name" value="IGv"/>
    <property type="match status" value="1"/>
</dbReference>
<dbReference type="InterPro" id="IPR036179">
    <property type="entry name" value="Ig-like_dom_sf"/>
</dbReference>
<keyword evidence="3" id="KW-1280">Immunoglobulin</keyword>
<accession>A0A060XXR2</accession>
<evidence type="ECO:0000313" key="5">
    <source>
        <dbReference type="EMBL" id="CDQ84478.1"/>
    </source>
</evidence>
<evidence type="ECO:0000256" key="2">
    <source>
        <dbReference type="ARBA" id="ARBA00023130"/>
    </source>
</evidence>
<evidence type="ECO:0000256" key="1">
    <source>
        <dbReference type="ARBA" id="ARBA00022859"/>
    </source>
</evidence>
<dbReference type="InterPro" id="IPR050199">
    <property type="entry name" value="IgHV"/>
</dbReference>
<evidence type="ECO:0000256" key="3">
    <source>
        <dbReference type="ARBA" id="ARBA00043265"/>
    </source>
</evidence>
<keyword evidence="2" id="KW-1064">Adaptive immunity</keyword>
<proteinExistence type="predicted"/>
<dbReference type="Pfam" id="PF07686">
    <property type="entry name" value="V-set"/>
    <property type="match status" value="1"/>
</dbReference>
<dbReference type="FunFam" id="2.60.40.10:FF:001648">
    <property type="entry name" value="Immunoglobulin heavy variable 4-3"/>
    <property type="match status" value="1"/>
</dbReference>
<feature type="domain" description="Ig-like" evidence="4">
    <location>
        <begin position="17"/>
        <end position="136"/>
    </location>
</feature>
<organism evidence="5 6">
    <name type="scientific">Oncorhynchus mykiss</name>
    <name type="common">Rainbow trout</name>
    <name type="synonym">Salmo gairdneri</name>
    <dbReference type="NCBI Taxonomy" id="8022"/>
    <lineage>
        <taxon>Eukaryota</taxon>
        <taxon>Metazoa</taxon>
        <taxon>Chordata</taxon>
        <taxon>Craniata</taxon>
        <taxon>Vertebrata</taxon>
        <taxon>Euteleostomi</taxon>
        <taxon>Actinopterygii</taxon>
        <taxon>Neopterygii</taxon>
        <taxon>Teleostei</taxon>
        <taxon>Protacanthopterygii</taxon>
        <taxon>Salmoniformes</taxon>
        <taxon>Salmonidae</taxon>
        <taxon>Salmoninae</taxon>
        <taxon>Oncorhynchus</taxon>
    </lineage>
</organism>
<dbReference type="PANTHER" id="PTHR23266">
    <property type="entry name" value="IMMUNOGLOBULIN HEAVY CHAIN"/>
    <property type="match status" value="1"/>
</dbReference>
<sequence>MLVPVRSSKYWTIEQLPRVQLLAMIPASLLLLLAAASCIYCDITLTQPGSMVVSPGESVTIPCKVAGYSVTSTCTNWIRHSEGKAMEWIGYLCSSSSSGTTDSLKSKISFTVDSSSSTVFLQGKNFQTEDTAVYYCARYPHSDTNHRQSCAKTYSLGTYFIVHGN</sequence>
<dbReference type="SMART" id="SM00409">
    <property type="entry name" value="IG"/>
    <property type="match status" value="1"/>
</dbReference>
<dbReference type="STRING" id="8022.A0A060XXR2"/>
<dbReference type="GO" id="GO:0019814">
    <property type="term" value="C:immunoglobulin complex"/>
    <property type="evidence" value="ECO:0007669"/>
    <property type="project" value="UniProtKB-KW"/>
</dbReference>
<dbReference type="InterPro" id="IPR013106">
    <property type="entry name" value="Ig_V-set"/>
</dbReference>